<dbReference type="RefSeq" id="WP_050670518.1">
    <property type="nucleotide sequence ID" value="NZ_LAIR01000002.1"/>
</dbReference>
<proteinExistence type="predicted"/>
<sequence>MSAVGDALLALLPAGTRAFVNDPPSDEELKGLAAARFPYVVFWLPPELETATRLCDVPNRFDVDFRTVVVSLSAEGVEAYASRVHSAIYRARPVLVGRRTRRIGHNGSMPPNIEMVGTRRLFQGASSWRLVSTRA</sequence>
<reference evidence="2" key="1">
    <citation type="submission" date="2015-03" db="EMBL/GenBank/DDBJ databases">
        <title>Luteipulveratus halotolerans sp. nov., a novel actinobacterium (Dermacoccaceae) from Sarawak, Malaysia.</title>
        <authorList>
            <person name="Juboi H."/>
            <person name="Basik A."/>
            <person name="Shamsul S.S."/>
            <person name="Arnold P."/>
            <person name="Schmitt E.K."/>
            <person name="Sanglier J.-J."/>
            <person name="Yeo T."/>
        </authorList>
    </citation>
    <scope>NUCLEOTIDE SEQUENCE [LARGE SCALE GENOMIC DNA]</scope>
    <source>
        <strain evidence="2">C296001</strain>
    </source>
</reference>
<dbReference type="AlphaFoldDB" id="A0A0L6CKF7"/>
<evidence type="ECO:0000313" key="2">
    <source>
        <dbReference type="Proteomes" id="UP000037397"/>
    </source>
</evidence>
<comment type="caution">
    <text evidence="1">The sequence shown here is derived from an EMBL/GenBank/DDBJ whole genome shotgun (WGS) entry which is preliminary data.</text>
</comment>
<name>A0A0L6CKF7_9MICO</name>
<dbReference type="STRING" id="1631356.VV01_14650"/>
<organism evidence="1 2">
    <name type="scientific">Luteipulveratus halotolerans</name>
    <dbReference type="NCBI Taxonomy" id="1631356"/>
    <lineage>
        <taxon>Bacteria</taxon>
        <taxon>Bacillati</taxon>
        <taxon>Actinomycetota</taxon>
        <taxon>Actinomycetes</taxon>
        <taxon>Micrococcales</taxon>
        <taxon>Dermacoccaceae</taxon>
        <taxon>Luteipulveratus</taxon>
    </lineage>
</organism>
<gene>
    <name evidence="1" type="ORF">VV01_14650</name>
</gene>
<keyword evidence="2" id="KW-1185">Reference proteome</keyword>
<accession>A0A0L6CKF7</accession>
<dbReference type="Proteomes" id="UP000037397">
    <property type="component" value="Unassembled WGS sequence"/>
</dbReference>
<dbReference type="EMBL" id="LAIR01000002">
    <property type="protein sequence ID" value="KNX38100.1"/>
    <property type="molecule type" value="Genomic_DNA"/>
</dbReference>
<protein>
    <submittedName>
        <fullName evidence="1">Uncharacterized protein</fullName>
    </submittedName>
</protein>
<evidence type="ECO:0000313" key="1">
    <source>
        <dbReference type="EMBL" id="KNX38100.1"/>
    </source>
</evidence>